<organism evidence="1 2">
    <name type="scientific">Thermomonospora curvata (strain ATCC 19995 / DSM 43183 / JCM 3096 / KCTC 9072 / NBRC 15933 / NCIMB 10081 / Henssen B9)</name>
    <dbReference type="NCBI Taxonomy" id="471852"/>
    <lineage>
        <taxon>Bacteria</taxon>
        <taxon>Bacillati</taxon>
        <taxon>Actinomycetota</taxon>
        <taxon>Actinomycetes</taxon>
        <taxon>Streptosporangiales</taxon>
        <taxon>Thermomonosporaceae</taxon>
        <taxon>Thermomonospora</taxon>
    </lineage>
</organism>
<dbReference type="STRING" id="471852.Tcur_2891"/>
<dbReference type="SUPFAM" id="SSF55298">
    <property type="entry name" value="YjgF-like"/>
    <property type="match status" value="1"/>
</dbReference>
<dbReference type="CDD" id="cd06154">
    <property type="entry name" value="YjgF_YER057c_UK114_like_6"/>
    <property type="match status" value="1"/>
</dbReference>
<dbReference type="Gene3D" id="3.30.1330.40">
    <property type="entry name" value="RutC-like"/>
    <property type="match status" value="1"/>
</dbReference>
<dbReference type="InterPro" id="IPR035959">
    <property type="entry name" value="RutC-like_sf"/>
</dbReference>
<accession>D1A7R4</accession>
<dbReference type="PANTHER" id="PTHR43857">
    <property type="entry name" value="BLR7761 PROTEIN"/>
    <property type="match status" value="1"/>
</dbReference>
<sequence>MIRRVGSGAPWEGIVGYSRAVAAGDHVHVSGCAPVDPADGRVVHEGDAYAQTRQCLANVLRALERFGCSAADVVRTRIYVTDIARWREYGRAHGEVFGEVRPATTMVEVAGLIDPAMLVEIEADAYRAGVGR</sequence>
<dbReference type="Pfam" id="PF01042">
    <property type="entry name" value="Ribonuc_L-PSP"/>
    <property type="match status" value="1"/>
</dbReference>
<dbReference type="eggNOG" id="COG0251">
    <property type="taxonomic scope" value="Bacteria"/>
</dbReference>
<dbReference type="KEGG" id="tcu:Tcur_2891"/>
<proteinExistence type="predicted"/>
<evidence type="ECO:0000313" key="2">
    <source>
        <dbReference type="Proteomes" id="UP000001918"/>
    </source>
</evidence>
<protein>
    <submittedName>
        <fullName evidence="1">Endoribonuclease L-PSP</fullName>
    </submittedName>
</protein>
<evidence type="ECO:0000313" key="1">
    <source>
        <dbReference type="EMBL" id="ACY98436.1"/>
    </source>
</evidence>
<dbReference type="Proteomes" id="UP000001918">
    <property type="component" value="Chromosome"/>
</dbReference>
<dbReference type="RefSeq" id="WP_012853220.1">
    <property type="nucleotide sequence ID" value="NC_013510.1"/>
</dbReference>
<keyword evidence="2" id="KW-1185">Reference proteome</keyword>
<dbReference type="HOGENOM" id="CLU_100715_5_1_11"/>
<dbReference type="OrthoDB" id="9799840at2"/>
<gene>
    <name evidence="1" type="ordered locus">Tcur_2891</name>
</gene>
<dbReference type="PANTHER" id="PTHR43857:SF1">
    <property type="entry name" value="YJGH FAMILY PROTEIN"/>
    <property type="match status" value="1"/>
</dbReference>
<dbReference type="AlphaFoldDB" id="D1A7R4"/>
<reference evidence="1 2" key="1">
    <citation type="journal article" date="2011" name="Stand. Genomic Sci.">
        <title>Complete genome sequence of Thermomonospora curvata type strain (B9).</title>
        <authorList>
            <person name="Chertkov O."/>
            <person name="Sikorski J."/>
            <person name="Nolan M."/>
            <person name="Lapidus A."/>
            <person name="Lucas S."/>
            <person name="Del Rio T.G."/>
            <person name="Tice H."/>
            <person name="Cheng J.F."/>
            <person name="Goodwin L."/>
            <person name="Pitluck S."/>
            <person name="Liolios K."/>
            <person name="Ivanova N."/>
            <person name="Mavromatis K."/>
            <person name="Mikhailova N."/>
            <person name="Ovchinnikova G."/>
            <person name="Pati A."/>
            <person name="Chen A."/>
            <person name="Palaniappan K."/>
            <person name="Djao O.D."/>
            <person name="Land M."/>
            <person name="Hauser L."/>
            <person name="Chang Y.J."/>
            <person name="Jeffries C.D."/>
            <person name="Brettin T."/>
            <person name="Han C."/>
            <person name="Detter J.C."/>
            <person name="Rohde M."/>
            <person name="Goker M."/>
            <person name="Woyke T."/>
            <person name="Bristow J."/>
            <person name="Eisen J.A."/>
            <person name="Markowitz V."/>
            <person name="Hugenholtz P."/>
            <person name="Klenk H.P."/>
            <person name="Kyrpides N.C."/>
        </authorList>
    </citation>
    <scope>NUCLEOTIDE SEQUENCE [LARGE SCALE GENOMIC DNA]</scope>
    <source>
        <strain evidence="2">ATCC 19995 / DSM 43183 / JCM 3096 / KCTC 9072 / NBRC 15933 / NCIMB 10081 / Henssen B9</strain>
    </source>
</reference>
<dbReference type="InterPro" id="IPR006175">
    <property type="entry name" value="YjgF/YER057c/UK114"/>
</dbReference>
<name>D1A7R4_THECD</name>
<dbReference type="EMBL" id="CP001738">
    <property type="protein sequence ID" value="ACY98436.1"/>
    <property type="molecule type" value="Genomic_DNA"/>
</dbReference>